<proteinExistence type="predicted"/>
<dbReference type="AlphaFoldDB" id="A0A7W8CUJ3"/>
<organism evidence="10 11">
    <name type="scientific">Planococcus koreensis</name>
    <dbReference type="NCBI Taxonomy" id="112331"/>
    <lineage>
        <taxon>Bacteria</taxon>
        <taxon>Bacillati</taxon>
        <taxon>Bacillota</taxon>
        <taxon>Bacilli</taxon>
        <taxon>Bacillales</taxon>
        <taxon>Caryophanaceae</taxon>
        <taxon>Planococcus</taxon>
    </lineage>
</organism>
<dbReference type="GO" id="GO:0032153">
    <property type="term" value="C:cell division site"/>
    <property type="evidence" value="ECO:0007669"/>
    <property type="project" value="TreeGrafter"/>
</dbReference>
<evidence type="ECO:0000256" key="9">
    <source>
        <dbReference type="ARBA" id="ARBA00033158"/>
    </source>
</evidence>
<dbReference type="GO" id="GO:0000917">
    <property type="term" value="P:division septum assembly"/>
    <property type="evidence" value="ECO:0007669"/>
    <property type="project" value="UniProtKB-KW"/>
</dbReference>
<keyword evidence="6" id="KW-0131">Cell cycle</keyword>
<dbReference type="GO" id="GO:0043093">
    <property type="term" value="P:FtsZ-dependent cytokinesis"/>
    <property type="evidence" value="ECO:0007669"/>
    <property type="project" value="TreeGrafter"/>
</dbReference>
<dbReference type="Proteomes" id="UP000525923">
    <property type="component" value="Unassembled WGS sequence"/>
</dbReference>
<gene>
    <name evidence="10" type="ORF">HNQ44_002108</name>
</gene>
<evidence type="ECO:0000256" key="3">
    <source>
        <dbReference type="ARBA" id="ARBA00022490"/>
    </source>
</evidence>
<sequence length="86" mass="9774">MSEQHKIRTSVEIYGYTYKLTGTETSGHMRLVASIVDEKMREFHAMNPSLDSSKLAVLAAINTVHDNLKLKEQVEQLENELKKLKG</sequence>
<comment type="subcellular location">
    <subcellularLocation>
        <location evidence="1">Cytoplasm</location>
    </subcellularLocation>
</comment>
<dbReference type="InterPro" id="IPR007838">
    <property type="entry name" value="Cell_div_ZapA-like"/>
</dbReference>
<name>A0A7W8CUJ3_9BACL</name>
<dbReference type="PANTHER" id="PTHR34981:SF1">
    <property type="entry name" value="CELL DIVISION PROTEIN ZAPA"/>
    <property type="match status" value="1"/>
</dbReference>
<dbReference type="InterPro" id="IPR053712">
    <property type="entry name" value="Bac_CellDiv_Activator"/>
</dbReference>
<dbReference type="Gene3D" id="6.10.250.790">
    <property type="match status" value="1"/>
</dbReference>
<dbReference type="OrthoDB" id="9808604at2"/>
<dbReference type="Pfam" id="PF05164">
    <property type="entry name" value="ZapA"/>
    <property type="match status" value="1"/>
</dbReference>
<comment type="subunit">
    <text evidence="8">Homodimer. Interacts with FtsZ.</text>
</comment>
<dbReference type="PANTHER" id="PTHR34981">
    <property type="entry name" value="CELL DIVISION PROTEIN ZAPA"/>
    <property type="match status" value="1"/>
</dbReference>
<keyword evidence="4 10" id="KW-0132">Cell division</keyword>
<dbReference type="NCBIfam" id="NF010724">
    <property type="entry name" value="PRK14126.1"/>
    <property type="match status" value="1"/>
</dbReference>
<dbReference type="EMBL" id="JACHHE010000005">
    <property type="protein sequence ID" value="MBB5180679.1"/>
    <property type="molecule type" value="Genomic_DNA"/>
</dbReference>
<evidence type="ECO:0000313" key="11">
    <source>
        <dbReference type="Proteomes" id="UP000525923"/>
    </source>
</evidence>
<evidence type="ECO:0000313" key="10">
    <source>
        <dbReference type="EMBL" id="MBB5180679.1"/>
    </source>
</evidence>
<dbReference type="InterPro" id="IPR036192">
    <property type="entry name" value="Cell_div_ZapA-like_sf"/>
</dbReference>
<keyword evidence="5" id="KW-0717">Septation</keyword>
<dbReference type="RefSeq" id="WP_135500543.1">
    <property type="nucleotide sequence ID" value="NZ_CP181055.1"/>
</dbReference>
<dbReference type="GO" id="GO:0000921">
    <property type="term" value="P:septin ring assembly"/>
    <property type="evidence" value="ECO:0007669"/>
    <property type="project" value="TreeGrafter"/>
</dbReference>
<dbReference type="GO" id="GO:0005829">
    <property type="term" value="C:cytosol"/>
    <property type="evidence" value="ECO:0007669"/>
    <property type="project" value="TreeGrafter"/>
</dbReference>
<keyword evidence="11" id="KW-1185">Reference proteome</keyword>
<keyword evidence="3" id="KW-0963">Cytoplasm</keyword>
<evidence type="ECO:0000256" key="2">
    <source>
        <dbReference type="ARBA" id="ARBA00015195"/>
    </source>
</evidence>
<evidence type="ECO:0000256" key="4">
    <source>
        <dbReference type="ARBA" id="ARBA00022618"/>
    </source>
</evidence>
<dbReference type="SUPFAM" id="SSF102829">
    <property type="entry name" value="Cell division protein ZapA-like"/>
    <property type="match status" value="1"/>
</dbReference>
<reference evidence="10 11" key="1">
    <citation type="submission" date="2020-08" db="EMBL/GenBank/DDBJ databases">
        <title>Genomic Encyclopedia of Type Strains, Phase IV (KMG-IV): sequencing the most valuable type-strain genomes for metagenomic binning, comparative biology and taxonomic classification.</title>
        <authorList>
            <person name="Goeker M."/>
        </authorList>
    </citation>
    <scope>NUCLEOTIDE SEQUENCE [LARGE SCALE GENOMIC DNA]</scope>
    <source>
        <strain evidence="10 11">DSM 15895</strain>
    </source>
</reference>
<protein>
    <recommendedName>
        <fullName evidence="2">Cell division protein ZapA</fullName>
    </recommendedName>
    <alternativeName>
        <fullName evidence="9">Z ring-associated protein ZapA</fullName>
    </alternativeName>
</protein>
<dbReference type="GO" id="GO:0030428">
    <property type="term" value="C:cell septum"/>
    <property type="evidence" value="ECO:0007669"/>
    <property type="project" value="TreeGrafter"/>
</dbReference>
<comment type="function">
    <text evidence="7">Activator of cell division through the inhibition of FtsZ GTPase activity, therefore promoting FtsZ assembly into bundles of protofilaments necessary for the formation of the division Z ring. It is recruited early at mid-cell but it is not essential for cell division.</text>
</comment>
<evidence type="ECO:0000256" key="8">
    <source>
        <dbReference type="ARBA" id="ARBA00026068"/>
    </source>
</evidence>
<evidence type="ECO:0000256" key="5">
    <source>
        <dbReference type="ARBA" id="ARBA00023210"/>
    </source>
</evidence>
<comment type="caution">
    <text evidence="10">The sequence shown here is derived from an EMBL/GenBank/DDBJ whole genome shotgun (WGS) entry which is preliminary data.</text>
</comment>
<evidence type="ECO:0000256" key="6">
    <source>
        <dbReference type="ARBA" id="ARBA00023306"/>
    </source>
</evidence>
<evidence type="ECO:0000256" key="7">
    <source>
        <dbReference type="ARBA" id="ARBA00024910"/>
    </source>
</evidence>
<accession>A0A7W8CUJ3</accession>
<evidence type="ECO:0000256" key="1">
    <source>
        <dbReference type="ARBA" id="ARBA00004496"/>
    </source>
</evidence>